<dbReference type="Proteomes" id="UP000557426">
    <property type="component" value="Unassembled WGS sequence"/>
</dbReference>
<dbReference type="GO" id="GO:0003352">
    <property type="term" value="P:regulation of cilium movement"/>
    <property type="evidence" value="ECO:0007669"/>
    <property type="project" value="TreeGrafter"/>
</dbReference>
<evidence type="ECO:0000313" key="13">
    <source>
        <dbReference type="EMBL" id="NXT77151.1"/>
    </source>
</evidence>
<feature type="domain" description="Dynein regulatory complex protein 1 C-terminal" evidence="12">
    <location>
        <begin position="629"/>
        <end position="688"/>
    </location>
</feature>
<feature type="non-terminal residue" evidence="13">
    <location>
        <position position="1"/>
    </location>
</feature>
<dbReference type="InterPro" id="IPR039505">
    <property type="entry name" value="DRC1/2_N"/>
</dbReference>
<reference evidence="13 14" key="1">
    <citation type="submission" date="2019-09" db="EMBL/GenBank/DDBJ databases">
        <title>Bird 10,000 Genomes (B10K) Project - Family phase.</title>
        <authorList>
            <person name="Zhang G."/>
        </authorList>
    </citation>
    <scope>NUCLEOTIDE SEQUENCE [LARGE SCALE GENOMIC DNA]</scope>
    <source>
        <strain evidence="13">B10K-DU-011-47</strain>
        <tissue evidence="13">Mixed tissue sample</tissue>
    </source>
</reference>
<evidence type="ECO:0000256" key="3">
    <source>
        <dbReference type="ARBA" id="ARBA00013815"/>
    </source>
</evidence>
<dbReference type="InterPro" id="IPR039750">
    <property type="entry name" value="DRC1/DRC2"/>
</dbReference>
<gene>
    <name evidence="13" type="primary">Drc1</name>
    <name evidence="13" type="ORF">ZAPATR_R00555</name>
</gene>
<keyword evidence="14" id="KW-1185">Reference proteome</keyword>
<dbReference type="Pfam" id="PF14772">
    <property type="entry name" value="NYD-SP28"/>
    <property type="match status" value="1"/>
</dbReference>
<dbReference type="GO" id="GO:0005858">
    <property type="term" value="C:axonemal dynein complex"/>
    <property type="evidence" value="ECO:0007669"/>
    <property type="project" value="InterPro"/>
</dbReference>
<comment type="caution">
    <text evidence="13">The sequence shown here is derived from an EMBL/GenBank/DDBJ whole genome shotgun (WGS) entry which is preliminary data.</text>
</comment>
<feature type="compositionally biased region" description="Polar residues" evidence="10">
    <location>
        <begin position="564"/>
        <end position="581"/>
    </location>
</feature>
<protein>
    <recommendedName>
        <fullName evidence="3">Dynein regulatory complex protein 1</fullName>
    </recommendedName>
    <alternativeName>
        <fullName evidence="8">Coiled-coil domain-containing protein 164</fullName>
    </alternativeName>
</protein>
<feature type="region of interest" description="Disordered" evidence="10">
    <location>
        <begin position="28"/>
        <end position="50"/>
    </location>
</feature>
<evidence type="ECO:0000256" key="8">
    <source>
        <dbReference type="ARBA" id="ARBA00031554"/>
    </source>
</evidence>
<dbReference type="Pfam" id="PF14775">
    <property type="entry name" value="NYD-SP28_assoc"/>
    <property type="match status" value="1"/>
</dbReference>
<comment type="similarity">
    <text evidence="2">Belongs to the DRC1 family.</text>
</comment>
<comment type="subcellular location">
    <subcellularLocation>
        <location evidence="1">Cytoplasm</location>
        <location evidence="1">Cytoskeleton</location>
        <location evidence="1">Flagellum axoneme</location>
    </subcellularLocation>
</comment>
<feature type="compositionally biased region" description="Basic and acidic residues" evidence="10">
    <location>
        <begin position="28"/>
        <end position="40"/>
    </location>
</feature>
<evidence type="ECO:0000313" key="14">
    <source>
        <dbReference type="Proteomes" id="UP000557426"/>
    </source>
</evidence>
<accession>A0A7L3FA88</accession>
<proteinExistence type="inferred from homology"/>
<keyword evidence="7" id="KW-0966">Cell projection</keyword>
<evidence type="ECO:0000256" key="7">
    <source>
        <dbReference type="ARBA" id="ARBA00023273"/>
    </source>
</evidence>
<feature type="non-terminal residue" evidence="13">
    <location>
        <position position="694"/>
    </location>
</feature>
<evidence type="ECO:0000259" key="11">
    <source>
        <dbReference type="Pfam" id="PF14772"/>
    </source>
</evidence>
<evidence type="ECO:0000256" key="6">
    <source>
        <dbReference type="ARBA" id="ARBA00023069"/>
    </source>
</evidence>
<evidence type="ECO:0000259" key="12">
    <source>
        <dbReference type="Pfam" id="PF14775"/>
    </source>
</evidence>
<keyword evidence="6" id="KW-0969">Cilium</keyword>
<feature type="domain" description="Dynein regulatory complex protein 1/2 N-terminal" evidence="11">
    <location>
        <begin position="78"/>
        <end position="179"/>
    </location>
</feature>
<feature type="compositionally biased region" description="Polar residues" evidence="10">
    <location>
        <begin position="540"/>
        <end position="551"/>
    </location>
</feature>
<evidence type="ECO:0000256" key="10">
    <source>
        <dbReference type="SAM" id="MobiDB-lite"/>
    </source>
</evidence>
<name>A0A7L3FA88_9GRUI</name>
<feature type="region of interest" description="Disordered" evidence="10">
    <location>
        <begin position="540"/>
        <end position="582"/>
    </location>
</feature>
<dbReference type="GO" id="GO:0070286">
    <property type="term" value="P:axonemal dynein complex assembly"/>
    <property type="evidence" value="ECO:0007669"/>
    <property type="project" value="InterPro"/>
</dbReference>
<keyword evidence="4" id="KW-0282">Flagellum</keyword>
<dbReference type="EMBL" id="VZTU01010754">
    <property type="protein sequence ID" value="NXT77151.1"/>
    <property type="molecule type" value="Genomic_DNA"/>
</dbReference>
<organism evidence="13 14">
    <name type="scientific">Zapornia atra</name>
    <name type="common">Henderson crake</name>
    <dbReference type="NCBI Taxonomy" id="2585822"/>
    <lineage>
        <taxon>Eukaryota</taxon>
        <taxon>Metazoa</taxon>
        <taxon>Chordata</taxon>
        <taxon>Craniata</taxon>
        <taxon>Vertebrata</taxon>
        <taxon>Euteleostomi</taxon>
        <taxon>Archelosauria</taxon>
        <taxon>Archosauria</taxon>
        <taxon>Dinosauria</taxon>
        <taxon>Saurischia</taxon>
        <taxon>Theropoda</taxon>
        <taxon>Coelurosauria</taxon>
        <taxon>Aves</taxon>
        <taxon>Neognathae</taxon>
        <taxon>Neoaves</taxon>
        <taxon>Gruiformes</taxon>
        <taxon>Rallidae</taxon>
        <taxon>Zapornia</taxon>
    </lineage>
</organism>
<comment type="function">
    <text evidence="9">Component of the nexin-dynein regulatory complex (N-DRC) a key regulator of ciliary/flagellar motility which maintains the alignment and integrity of the distal axoneme and regulates microtubule sliding in motile axonemes. Plays a critical role in the assembly of N-DRC and also stabilizes the assembly of multiple inner dynein arms and radial spokes. Coassembles with CCDC65/DRC2 to form a central scaffold needed for assembly of the N-DRC and its attachment to the outer doublet microtubules.</text>
</comment>
<evidence type="ECO:0000256" key="9">
    <source>
        <dbReference type="ARBA" id="ARBA00046115"/>
    </source>
</evidence>
<dbReference type="InterPro" id="IPR029440">
    <property type="entry name" value="DRC1_C"/>
</dbReference>
<dbReference type="PANTHER" id="PTHR21625">
    <property type="entry name" value="NYD-SP28 PROTEIN"/>
    <property type="match status" value="1"/>
</dbReference>
<feature type="compositionally biased region" description="Acidic residues" evidence="10">
    <location>
        <begin position="552"/>
        <end position="561"/>
    </location>
</feature>
<dbReference type="AlphaFoldDB" id="A0A7L3FA88"/>
<dbReference type="GO" id="GO:0060285">
    <property type="term" value="P:cilium-dependent cell motility"/>
    <property type="evidence" value="ECO:0007669"/>
    <property type="project" value="TreeGrafter"/>
</dbReference>
<evidence type="ECO:0000256" key="5">
    <source>
        <dbReference type="ARBA" id="ARBA00023054"/>
    </source>
</evidence>
<sequence length="694" mass="81288">PDLSDSRAAAEERIAARRQRIADRLDAERRKALGEDVEPKVDEEEEWRRRTRQQIEESRQRLAKLLCEGTQMVSNIQVAADMREARRRAEEADLKLQRVEKLEREAKSSMEQFEEITSKWASAEEMTIPEELWQLLNEQQQRCALLLQQKNRLITKLQQELKRKDEEYVQAIKKQSEDIHLLLERMEEQIRVMLKAYRRKLLKIEKAFEHERQELLDRNRKKWEEAIEAHKARELEYLHARVRKMDEFEQELRRLQLQDEEEYKNMKMQLETDAQNLQKQLQHMKAAYQLSKGKLAYNLEVLMKRDQENTIIRSQQKRKLNRLRSFLDSLRKKLAQQEQRFREENQRLAADCEQITRQCKEVQRRMRHFAVSDAKKFEEVWRMNEEEAKGLLKKALDADRIIHTQQLGLPWKEPRSWCLNNIGPLGHPVAKRSAIKLAADVLSESSAEGGKERRTKRGDGIRPLHNIPRNTAKRILELLSDELGFLTESKLLQPLRALGRHEHTLAKLSSIFVALRIETEDDLYQLLEFFLQSKGQEVAVSQPSLQSQGQEDSMDIAEDREDSGSSAQGNWLQSHQSSPGSLPSLRFEADDVLKILKAFVLRALFSVPREKDPSAKEVLPDRDNSKDAEYWEALANVIPEPRLKLWDALAVALEEYYEVLKRRASLLAKAETLRQQNSELSLMLEKYLSSGVST</sequence>
<evidence type="ECO:0000256" key="1">
    <source>
        <dbReference type="ARBA" id="ARBA00004611"/>
    </source>
</evidence>
<dbReference type="PANTHER" id="PTHR21625:SF1">
    <property type="entry name" value="DYNEIN REGULATORY COMPLEX PROTEIN 1"/>
    <property type="match status" value="1"/>
</dbReference>
<evidence type="ECO:0000256" key="4">
    <source>
        <dbReference type="ARBA" id="ARBA00022846"/>
    </source>
</evidence>
<evidence type="ECO:0000256" key="2">
    <source>
        <dbReference type="ARBA" id="ARBA00009688"/>
    </source>
</evidence>
<keyword evidence="5" id="KW-0175">Coiled coil</keyword>